<dbReference type="HAMAP" id="MF_00528">
    <property type="entry name" value="Maf"/>
    <property type="match status" value="1"/>
</dbReference>
<dbReference type="PIRSF" id="PIRSF006305">
    <property type="entry name" value="Maf"/>
    <property type="match status" value="1"/>
</dbReference>
<comment type="catalytic activity">
    <reaction evidence="4">
        <text>a ribonucleoside 5'-triphosphate + H2O = a ribonucleoside 5'-phosphate + diphosphate + H(+)</text>
        <dbReference type="Rhea" id="RHEA:23996"/>
        <dbReference type="ChEBI" id="CHEBI:15377"/>
        <dbReference type="ChEBI" id="CHEBI:15378"/>
        <dbReference type="ChEBI" id="CHEBI:33019"/>
        <dbReference type="ChEBI" id="CHEBI:58043"/>
        <dbReference type="ChEBI" id="CHEBI:61557"/>
        <dbReference type="EC" id="3.6.1.9"/>
    </reaction>
</comment>
<evidence type="ECO:0000256" key="3">
    <source>
        <dbReference type="ARBA" id="ARBA00023080"/>
    </source>
</evidence>
<dbReference type="PANTHER" id="PTHR43213:SF5">
    <property type="entry name" value="BIFUNCTIONAL DTTP_UTP PYROPHOSPHATASE_METHYLTRANSFERASE PROTEIN-RELATED"/>
    <property type="match status" value="1"/>
</dbReference>
<dbReference type="InterPro" id="IPR003697">
    <property type="entry name" value="Maf-like"/>
</dbReference>
<dbReference type="Pfam" id="PF02545">
    <property type="entry name" value="Maf"/>
    <property type="match status" value="1"/>
</dbReference>
<dbReference type="InterPro" id="IPR029001">
    <property type="entry name" value="ITPase-like_fam"/>
</dbReference>
<dbReference type="EMBL" id="RZGR01000015">
    <property type="protein sequence ID" value="RUQ88070.1"/>
    <property type="molecule type" value="Genomic_DNA"/>
</dbReference>
<gene>
    <name evidence="5" type="primary">maf</name>
    <name evidence="5" type="ORF">EKM59_06380</name>
</gene>
<dbReference type="NCBIfam" id="TIGR00172">
    <property type="entry name" value="maf"/>
    <property type="match status" value="1"/>
</dbReference>
<dbReference type="EC" id="3.6.1.9" evidence="4"/>
<dbReference type="SUPFAM" id="SSF52972">
    <property type="entry name" value="ITPase-like"/>
    <property type="match status" value="1"/>
</dbReference>
<comment type="cofactor">
    <cofactor evidence="1 4">
        <name>a divalent metal cation</name>
        <dbReference type="ChEBI" id="CHEBI:60240"/>
    </cofactor>
</comment>
<evidence type="ECO:0000256" key="4">
    <source>
        <dbReference type="HAMAP-Rule" id="MF_00528"/>
    </source>
</evidence>
<organism evidence="5 6">
    <name type="scientific">Legionella septentrionalis</name>
    <dbReference type="NCBI Taxonomy" id="2498109"/>
    <lineage>
        <taxon>Bacteria</taxon>
        <taxon>Pseudomonadati</taxon>
        <taxon>Pseudomonadota</taxon>
        <taxon>Gammaproteobacteria</taxon>
        <taxon>Legionellales</taxon>
        <taxon>Legionellaceae</taxon>
        <taxon>Legionella</taxon>
    </lineage>
</organism>
<dbReference type="OrthoDB" id="9813694at2"/>
<protein>
    <recommendedName>
        <fullName evidence="4">Nucleoside triphosphate pyrophosphatase</fullName>
        <ecNumber evidence="4">3.6.1.9</ecNumber>
    </recommendedName>
    <alternativeName>
        <fullName evidence="4">Nucleotide pyrophosphatase</fullName>
        <shortName evidence="4">Nucleotide PPase</shortName>
    </alternativeName>
</protein>
<keyword evidence="4" id="KW-0963">Cytoplasm</keyword>
<dbReference type="GO" id="GO:0009117">
    <property type="term" value="P:nucleotide metabolic process"/>
    <property type="evidence" value="ECO:0007669"/>
    <property type="project" value="UniProtKB-KW"/>
</dbReference>
<name>A0A3S0VN44_9GAMM</name>
<dbReference type="Proteomes" id="UP000288012">
    <property type="component" value="Unassembled WGS sequence"/>
</dbReference>
<reference evidence="5 6" key="1">
    <citation type="submission" date="2018-12" db="EMBL/GenBank/DDBJ databases">
        <title>Legionella sp,whole genome shotgun sequence.</title>
        <authorList>
            <person name="Wu H."/>
        </authorList>
    </citation>
    <scope>NUCLEOTIDE SEQUENCE [LARGE SCALE GENOMIC DNA]</scope>
    <source>
        <strain evidence="6">km714</strain>
    </source>
</reference>
<dbReference type="GO" id="GO:0047429">
    <property type="term" value="F:nucleoside triphosphate diphosphatase activity"/>
    <property type="evidence" value="ECO:0007669"/>
    <property type="project" value="UniProtKB-EC"/>
</dbReference>
<comment type="subcellular location">
    <subcellularLocation>
        <location evidence="4">Cytoplasm</location>
    </subcellularLocation>
</comment>
<dbReference type="AlphaFoldDB" id="A0A3S0VN44"/>
<proteinExistence type="inferred from homology"/>
<comment type="caution">
    <text evidence="4">Lacks conserved residue(s) required for the propagation of feature annotation.</text>
</comment>
<evidence type="ECO:0000256" key="2">
    <source>
        <dbReference type="ARBA" id="ARBA00022801"/>
    </source>
</evidence>
<dbReference type="PANTHER" id="PTHR43213">
    <property type="entry name" value="BIFUNCTIONAL DTTP/UTP PYROPHOSPHATASE/METHYLTRANSFERASE PROTEIN-RELATED"/>
    <property type="match status" value="1"/>
</dbReference>
<comment type="similarity">
    <text evidence="4">Belongs to the Maf family.</text>
</comment>
<comment type="caution">
    <text evidence="5">The sequence shown here is derived from an EMBL/GenBank/DDBJ whole genome shotgun (WGS) entry which is preliminary data.</text>
</comment>
<comment type="function">
    <text evidence="4">Nucleoside triphosphate pyrophosphatase. May have a dual role in cell division arrest and in preventing the incorporation of modified nucleotides into cellular nucleic acids.</text>
</comment>
<keyword evidence="3 4" id="KW-0546">Nucleotide metabolism</keyword>
<evidence type="ECO:0000313" key="6">
    <source>
        <dbReference type="Proteomes" id="UP000288012"/>
    </source>
</evidence>
<keyword evidence="6" id="KW-1185">Reference proteome</keyword>
<keyword evidence="2 4" id="KW-0378">Hydrolase</keyword>
<evidence type="ECO:0000313" key="5">
    <source>
        <dbReference type="EMBL" id="RUQ88070.1"/>
    </source>
</evidence>
<sequence>MFDLIHQEPIILASGSKSRQHLLKSVGLDFKIIPSGVDETAVKNDFKKDWLSLAVTLAHEKALTVSKRFPDTAVIAADQLCILDNEYFDKPITHANAVGQLQRLSGKKHQLFTAVCIAKNNRIIWQQEECPELTMHTLSMSTIQAYLHQEQPYQSCGSYHYEGMAKWLFKEVSGAESTIMGLPLQSLVNALLSLEIVTIA</sequence>
<dbReference type="CDD" id="cd00555">
    <property type="entry name" value="Maf"/>
    <property type="match status" value="1"/>
</dbReference>
<feature type="active site" description="Proton acceptor" evidence="4">
    <location>
        <position position="78"/>
    </location>
</feature>
<dbReference type="Gene3D" id="3.90.950.10">
    <property type="match status" value="1"/>
</dbReference>
<evidence type="ECO:0000256" key="1">
    <source>
        <dbReference type="ARBA" id="ARBA00001968"/>
    </source>
</evidence>
<accession>A0A3S0VN44</accession>
<dbReference type="GO" id="GO:0005737">
    <property type="term" value="C:cytoplasm"/>
    <property type="evidence" value="ECO:0007669"/>
    <property type="project" value="UniProtKB-SubCell"/>
</dbReference>
<dbReference type="RefSeq" id="WP_126954662.1">
    <property type="nucleotide sequence ID" value="NZ_RZGR01000015.1"/>
</dbReference>
<comment type="catalytic activity">
    <reaction evidence="4">
        <text>a 2'-deoxyribonucleoside 5'-triphosphate + H2O = a 2'-deoxyribonucleoside 5'-phosphate + diphosphate + H(+)</text>
        <dbReference type="Rhea" id="RHEA:44644"/>
        <dbReference type="ChEBI" id="CHEBI:15377"/>
        <dbReference type="ChEBI" id="CHEBI:15378"/>
        <dbReference type="ChEBI" id="CHEBI:33019"/>
        <dbReference type="ChEBI" id="CHEBI:61560"/>
        <dbReference type="ChEBI" id="CHEBI:65317"/>
        <dbReference type="EC" id="3.6.1.9"/>
    </reaction>
</comment>